<reference evidence="1" key="2">
    <citation type="submission" date="2023-05" db="EMBL/GenBank/DDBJ databases">
        <authorList>
            <person name="Schelkunov M.I."/>
        </authorList>
    </citation>
    <scope>NUCLEOTIDE SEQUENCE</scope>
    <source>
        <strain evidence="1">Hsosn_3</strain>
        <tissue evidence="1">Leaf</tissue>
    </source>
</reference>
<keyword evidence="2" id="KW-1185">Reference proteome</keyword>
<evidence type="ECO:0000313" key="2">
    <source>
        <dbReference type="Proteomes" id="UP001237642"/>
    </source>
</evidence>
<proteinExistence type="predicted"/>
<evidence type="ECO:0000313" key="1">
    <source>
        <dbReference type="EMBL" id="KAK1396387.1"/>
    </source>
</evidence>
<dbReference type="AlphaFoldDB" id="A0AAD8J5N3"/>
<sequence>MLIDMLSTIPREHLKSLFSMEHRERHLWHLDKLPARYFACNLKRNGFESRINALSFNSSDEPDRYFLAKSDVVYQDTKDLPFDDLHWGTDDEYDADGNLIEKGWQGFNWLKL</sequence>
<dbReference type="Proteomes" id="UP001237642">
    <property type="component" value="Unassembled WGS sequence"/>
</dbReference>
<reference evidence="1" key="1">
    <citation type="submission" date="2023-02" db="EMBL/GenBank/DDBJ databases">
        <title>Genome of toxic invasive species Heracleum sosnowskyi carries increased number of genes despite the absence of recent whole-genome duplications.</title>
        <authorList>
            <person name="Schelkunov M."/>
            <person name="Shtratnikova V."/>
            <person name="Makarenko M."/>
            <person name="Klepikova A."/>
            <person name="Omelchenko D."/>
            <person name="Novikova G."/>
            <person name="Obukhova E."/>
            <person name="Bogdanov V."/>
            <person name="Penin A."/>
            <person name="Logacheva M."/>
        </authorList>
    </citation>
    <scope>NUCLEOTIDE SEQUENCE</scope>
    <source>
        <strain evidence="1">Hsosn_3</strain>
        <tissue evidence="1">Leaf</tissue>
    </source>
</reference>
<accession>A0AAD8J5N3</accession>
<comment type="caution">
    <text evidence="1">The sequence shown here is derived from an EMBL/GenBank/DDBJ whole genome shotgun (WGS) entry which is preliminary data.</text>
</comment>
<protein>
    <submittedName>
        <fullName evidence="1">Uncharacterized protein</fullName>
    </submittedName>
</protein>
<gene>
    <name evidence="1" type="ORF">POM88_006250</name>
</gene>
<name>A0AAD8J5N3_9APIA</name>
<dbReference type="EMBL" id="JAUIZM010000002">
    <property type="protein sequence ID" value="KAK1396387.1"/>
    <property type="molecule type" value="Genomic_DNA"/>
</dbReference>
<organism evidence="1 2">
    <name type="scientific">Heracleum sosnowskyi</name>
    <dbReference type="NCBI Taxonomy" id="360622"/>
    <lineage>
        <taxon>Eukaryota</taxon>
        <taxon>Viridiplantae</taxon>
        <taxon>Streptophyta</taxon>
        <taxon>Embryophyta</taxon>
        <taxon>Tracheophyta</taxon>
        <taxon>Spermatophyta</taxon>
        <taxon>Magnoliopsida</taxon>
        <taxon>eudicotyledons</taxon>
        <taxon>Gunneridae</taxon>
        <taxon>Pentapetalae</taxon>
        <taxon>asterids</taxon>
        <taxon>campanulids</taxon>
        <taxon>Apiales</taxon>
        <taxon>Apiaceae</taxon>
        <taxon>Apioideae</taxon>
        <taxon>apioid superclade</taxon>
        <taxon>Tordylieae</taxon>
        <taxon>Tordyliinae</taxon>
        <taxon>Heracleum</taxon>
    </lineage>
</organism>